<keyword evidence="3" id="KW-1185">Reference proteome</keyword>
<dbReference type="Proteomes" id="UP001431209">
    <property type="component" value="Unassembled WGS sequence"/>
</dbReference>
<organism evidence="2 3">
    <name type="scientific">Acrasis kona</name>
    <dbReference type="NCBI Taxonomy" id="1008807"/>
    <lineage>
        <taxon>Eukaryota</taxon>
        <taxon>Discoba</taxon>
        <taxon>Heterolobosea</taxon>
        <taxon>Tetramitia</taxon>
        <taxon>Eutetramitia</taxon>
        <taxon>Acrasidae</taxon>
        <taxon>Acrasis</taxon>
    </lineage>
</organism>
<sequence>MSSIGKRKPDDKAIDKRDNKRHKSLDAESSSLDKALVLKIISFLTLEESIRYFSLLSKSMQKIVYEFLTDLTLSYESWSHLENINSRIIKFTSKLTNLKSLTIDGFDEFNDMALNNLLHKNVQSTFAELHIRDCAIVNPRVNHDTLKVLKISTCNNISTIAVQSTSLETFEVFDCDFERAPKLIQCTSLANIKLNRCRKLTDHKLGLILKQFIPNGGYANSQSQGEEANERRTSVQVDPPQTLKKLYLTECEPLSNPVMQSMTLVDLRFINCRSMRNPIITCPMLQNLQLTWCENLENLTLGCDTLKALDLTGTGVNNTAVGAQNSQTSSVRESILSAVKTHYSDQVTVSY</sequence>
<name>A0AAW2Z7B8_9EUKA</name>
<gene>
    <name evidence="2" type="ORF">AKO1_003752</name>
</gene>
<feature type="compositionally biased region" description="Basic and acidic residues" evidence="1">
    <location>
        <begin position="7"/>
        <end position="18"/>
    </location>
</feature>
<dbReference type="Gene3D" id="3.80.10.10">
    <property type="entry name" value="Ribonuclease Inhibitor"/>
    <property type="match status" value="1"/>
</dbReference>
<accession>A0AAW2Z7B8</accession>
<evidence type="ECO:0000256" key="1">
    <source>
        <dbReference type="SAM" id="MobiDB-lite"/>
    </source>
</evidence>
<comment type="caution">
    <text evidence="2">The sequence shown here is derived from an EMBL/GenBank/DDBJ whole genome shotgun (WGS) entry which is preliminary data.</text>
</comment>
<proteinExistence type="predicted"/>
<reference evidence="2 3" key="1">
    <citation type="submission" date="2024-03" db="EMBL/GenBank/DDBJ databases">
        <title>The Acrasis kona genome and developmental transcriptomes reveal deep origins of eukaryotic multicellular pathways.</title>
        <authorList>
            <person name="Sheikh S."/>
            <person name="Fu C.-J."/>
            <person name="Brown M.W."/>
            <person name="Baldauf S.L."/>
        </authorList>
    </citation>
    <scope>NUCLEOTIDE SEQUENCE [LARGE SCALE GENOMIC DNA]</scope>
    <source>
        <strain evidence="2 3">ATCC MYA-3509</strain>
    </source>
</reference>
<dbReference type="SUPFAM" id="SSF52047">
    <property type="entry name" value="RNI-like"/>
    <property type="match status" value="1"/>
</dbReference>
<evidence type="ECO:0000313" key="3">
    <source>
        <dbReference type="Proteomes" id="UP001431209"/>
    </source>
</evidence>
<evidence type="ECO:0000313" key="2">
    <source>
        <dbReference type="EMBL" id="KAL0485041.1"/>
    </source>
</evidence>
<protein>
    <submittedName>
        <fullName evidence="2">FBL15</fullName>
    </submittedName>
</protein>
<dbReference type="AlphaFoldDB" id="A0AAW2Z7B8"/>
<feature type="region of interest" description="Disordered" evidence="1">
    <location>
        <begin position="1"/>
        <end position="22"/>
    </location>
</feature>
<dbReference type="InterPro" id="IPR032675">
    <property type="entry name" value="LRR_dom_sf"/>
</dbReference>
<dbReference type="EMBL" id="JAOPGA020001101">
    <property type="protein sequence ID" value="KAL0485041.1"/>
    <property type="molecule type" value="Genomic_DNA"/>
</dbReference>